<dbReference type="FunFam" id="3.20.20.30:FF:000002">
    <property type="entry name" value="LLM class flavin-dependent oxidoreductase"/>
    <property type="match status" value="1"/>
</dbReference>
<dbReference type="InterPro" id="IPR011251">
    <property type="entry name" value="Luciferase-like_dom"/>
</dbReference>
<dbReference type="AlphaFoldDB" id="A0A8J2ZUP0"/>
<dbReference type="Gene3D" id="3.20.20.30">
    <property type="entry name" value="Luciferase-like domain"/>
    <property type="match status" value="1"/>
</dbReference>
<dbReference type="PANTHER" id="PTHR30137:SF19">
    <property type="entry name" value="LUCIFERASE-LIKE MONOOXYGENASE"/>
    <property type="match status" value="1"/>
</dbReference>
<proteinExistence type="predicted"/>
<evidence type="ECO:0000259" key="2">
    <source>
        <dbReference type="Pfam" id="PF00296"/>
    </source>
</evidence>
<reference evidence="3" key="2">
    <citation type="submission" date="2020-09" db="EMBL/GenBank/DDBJ databases">
        <authorList>
            <person name="Sun Q."/>
            <person name="Zhou Y."/>
        </authorList>
    </citation>
    <scope>NUCLEOTIDE SEQUENCE</scope>
    <source>
        <strain evidence="3">CGMCC 1.12777</strain>
    </source>
</reference>
<dbReference type="SUPFAM" id="SSF51679">
    <property type="entry name" value="Bacterial luciferase-like"/>
    <property type="match status" value="1"/>
</dbReference>
<dbReference type="Pfam" id="PF00296">
    <property type="entry name" value="Bac_luciferase"/>
    <property type="match status" value="1"/>
</dbReference>
<evidence type="ECO:0000313" key="3">
    <source>
        <dbReference type="EMBL" id="GGH77495.1"/>
    </source>
</evidence>
<accession>A0A8J2ZUP0</accession>
<sequence>MKLSILDQSPIMRGSSPREALEASVTLAQLGEQLGYTRYWVAEHHDMAGLACPAPEVMLSYIGAHTKTMRIGSGAVLLPHYKPYKVAETFNLLATLFPGRIDLGVGRAPGGSAEASIALSGNFLENVRQMPDNLQALIHFLNNDFPADEMFSKIKASPQPDESPELWLLGTSNKSAKLAAEKGTAYAFGHFMSDDDGPKSVADYKKDFQTNGQFKHPQALVAVSVICAETTKEAEDIAYAVAIGNLQREKDFRHVGYPTVEEAKGYSLSTDEKEKLQESAKKVIVGNPAQVKTELLQLQERYQTEELMIITLTPTYEERLRSYRLIAEELL</sequence>
<reference evidence="3" key="1">
    <citation type="journal article" date="2014" name="Int. J. Syst. Evol. Microbiol.">
        <title>Complete genome sequence of Corynebacterium casei LMG S-19264T (=DSM 44701T), isolated from a smear-ripened cheese.</title>
        <authorList>
            <consortium name="US DOE Joint Genome Institute (JGI-PGF)"/>
            <person name="Walter F."/>
            <person name="Albersmeier A."/>
            <person name="Kalinowski J."/>
            <person name="Ruckert C."/>
        </authorList>
    </citation>
    <scope>NUCLEOTIDE SEQUENCE</scope>
    <source>
        <strain evidence="3">CGMCC 1.12777</strain>
    </source>
</reference>
<dbReference type="EMBL" id="BMFV01000005">
    <property type="protein sequence ID" value="GGH77495.1"/>
    <property type="molecule type" value="Genomic_DNA"/>
</dbReference>
<evidence type="ECO:0000256" key="1">
    <source>
        <dbReference type="ARBA" id="ARBA00007789"/>
    </source>
</evidence>
<organism evidence="3 4">
    <name type="scientific">Pullulanibacillus pueri</name>
    <dbReference type="NCBI Taxonomy" id="1437324"/>
    <lineage>
        <taxon>Bacteria</taxon>
        <taxon>Bacillati</taxon>
        <taxon>Bacillota</taxon>
        <taxon>Bacilli</taxon>
        <taxon>Bacillales</taxon>
        <taxon>Sporolactobacillaceae</taxon>
        <taxon>Pullulanibacillus</taxon>
    </lineage>
</organism>
<dbReference type="RefSeq" id="WP_188496252.1">
    <property type="nucleotide sequence ID" value="NZ_BMFV01000005.1"/>
</dbReference>
<comment type="similarity">
    <text evidence="1">To bacterial alkanal monooxygenase alpha and beta chains.</text>
</comment>
<dbReference type="InterPro" id="IPR019949">
    <property type="entry name" value="CmoO-like"/>
</dbReference>
<evidence type="ECO:0000313" key="4">
    <source>
        <dbReference type="Proteomes" id="UP000656813"/>
    </source>
</evidence>
<name>A0A8J2ZUP0_9BACL</name>
<dbReference type="GO" id="GO:0005829">
    <property type="term" value="C:cytosol"/>
    <property type="evidence" value="ECO:0007669"/>
    <property type="project" value="TreeGrafter"/>
</dbReference>
<dbReference type="GO" id="GO:0016705">
    <property type="term" value="F:oxidoreductase activity, acting on paired donors, with incorporation or reduction of molecular oxygen"/>
    <property type="evidence" value="ECO:0007669"/>
    <property type="project" value="InterPro"/>
</dbReference>
<dbReference type="NCBIfam" id="TIGR03558">
    <property type="entry name" value="oxido_grp_1"/>
    <property type="match status" value="1"/>
</dbReference>
<protein>
    <recommendedName>
        <fullName evidence="2">Luciferase-like domain-containing protein</fullName>
    </recommendedName>
</protein>
<comment type="caution">
    <text evidence="3">The sequence shown here is derived from an EMBL/GenBank/DDBJ whole genome shotgun (WGS) entry which is preliminary data.</text>
</comment>
<dbReference type="InterPro" id="IPR050766">
    <property type="entry name" value="Bact_Lucif_Oxidored"/>
</dbReference>
<dbReference type="PANTHER" id="PTHR30137">
    <property type="entry name" value="LUCIFERASE-LIKE MONOOXYGENASE"/>
    <property type="match status" value="1"/>
</dbReference>
<dbReference type="Proteomes" id="UP000656813">
    <property type="component" value="Unassembled WGS sequence"/>
</dbReference>
<gene>
    <name evidence="3" type="ORF">GCM10007096_09470</name>
</gene>
<dbReference type="InterPro" id="IPR036661">
    <property type="entry name" value="Luciferase-like_sf"/>
</dbReference>
<keyword evidence="4" id="KW-1185">Reference proteome</keyword>
<feature type="domain" description="Luciferase-like" evidence="2">
    <location>
        <begin position="2"/>
        <end position="301"/>
    </location>
</feature>